<dbReference type="InterPro" id="IPR051490">
    <property type="entry name" value="THEM6_lcsJ_thioesterase"/>
</dbReference>
<proteinExistence type="inferred from homology"/>
<reference evidence="4" key="3">
    <citation type="submission" date="2025-08" db="UniProtKB">
        <authorList>
            <consortium name="Ensembl"/>
        </authorList>
    </citation>
    <scope>IDENTIFICATION</scope>
</reference>
<keyword evidence="5" id="KW-1185">Reference proteome</keyword>
<dbReference type="Pfam" id="PF13279">
    <property type="entry name" value="4HBT_2"/>
    <property type="match status" value="1"/>
</dbReference>
<accession>H2XM18</accession>
<sequence>MADNGMKMFNFFLVFLIACTLPMWYGVQSFMEAGIFTKLLWVFGVTGFFCVPLLLYLGRFAFIIIGKILKYRVFNPLPDPSQVLKEHVFSGFVSPTDLDHFLHMNNARYLRELDFARTAFYGDSGLILYLQSTGVRLIMSACVVRYRKSLQPFQRFRVTTKVK</sequence>
<dbReference type="AlphaFoldDB" id="H2XM18"/>
<keyword evidence="3" id="KW-0812">Transmembrane</keyword>
<dbReference type="PANTHER" id="PTHR12475">
    <property type="match status" value="1"/>
</dbReference>
<dbReference type="GeneTree" id="ENSGT00390000004859"/>
<dbReference type="Gene3D" id="3.10.129.10">
    <property type="entry name" value="Hotdog Thioesterase"/>
    <property type="match status" value="1"/>
</dbReference>
<keyword evidence="3" id="KW-1133">Transmembrane helix</keyword>
<evidence type="ECO:0000313" key="4">
    <source>
        <dbReference type="Ensembl" id="ENSCINP00000030700.1"/>
    </source>
</evidence>
<dbReference type="Proteomes" id="UP000008144">
    <property type="component" value="Chromosome 13"/>
</dbReference>
<evidence type="ECO:0000313" key="5">
    <source>
        <dbReference type="Proteomes" id="UP000008144"/>
    </source>
</evidence>
<name>H2XM18_CIOIN</name>
<dbReference type="CDD" id="cd00586">
    <property type="entry name" value="4HBT"/>
    <property type="match status" value="1"/>
</dbReference>
<dbReference type="OMA" id="RLIMSAC"/>
<dbReference type="PROSITE" id="PS51257">
    <property type="entry name" value="PROKAR_LIPOPROTEIN"/>
    <property type="match status" value="1"/>
</dbReference>
<dbReference type="InterPro" id="IPR029069">
    <property type="entry name" value="HotDog_dom_sf"/>
</dbReference>
<dbReference type="EMBL" id="EAAA01001111">
    <property type="status" value="NOT_ANNOTATED_CDS"/>
    <property type="molecule type" value="Genomic_DNA"/>
</dbReference>
<dbReference type="Ensembl" id="ENSCINT00000032236.1">
    <property type="protein sequence ID" value="ENSCINP00000030700.1"/>
    <property type="gene ID" value="ENSCING00000020414.1"/>
</dbReference>
<organism evidence="4 5">
    <name type="scientific">Ciona intestinalis</name>
    <name type="common">Transparent sea squirt</name>
    <name type="synonym">Ascidia intestinalis</name>
    <dbReference type="NCBI Taxonomy" id="7719"/>
    <lineage>
        <taxon>Eukaryota</taxon>
        <taxon>Metazoa</taxon>
        <taxon>Chordata</taxon>
        <taxon>Tunicata</taxon>
        <taxon>Ascidiacea</taxon>
        <taxon>Phlebobranchia</taxon>
        <taxon>Cionidae</taxon>
        <taxon>Ciona</taxon>
    </lineage>
</organism>
<evidence type="ECO:0000256" key="2">
    <source>
        <dbReference type="ARBA" id="ARBA00041112"/>
    </source>
</evidence>
<reference evidence="4" key="4">
    <citation type="submission" date="2025-09" db="UniProtKB">
        <authorList>
            <consortium name="Ensembl"/>
        </authorList>
    </citation>
    <scope>IDENTIFICATION</scope>
</reference>
<reference evidence="4" key="2">
    <citation type="journal article" date="2008" name="Genome Biol.">
        <title>Improved genome assembly and evidence-based global gene model set for the chordate Ciona intestinalis: new insight into intron and operon populations.</title>
        <authorList>
            <person name="Satou Y."/>
            <person name="Mineta K."/>
            <person name="Ogasawara M."/>
            <person name="Sasakura Y."/>
            <person name="Shoguchi E."/>
            <person name="Ueno K."/>
            <person name="Yamada L."/>
            <person name="Matsumoto J."/>
            <person name="Wasserscheid J."/>
            <person name="Dewar K."/>
            <person name="Wiley G.B."/>
            <person name="Macmil S.L."/>
            <person name="Roe B.A."/>
            <person name="Zeller R.W."/>
            <person name="Hastings K.E."/>
            <person name="Lemaire P."/>
            <person name="Lindquist E."/>
            <person name="Endo T."/>
            <person name="Hotta K."/>
            <person name="Inaba K."/>
        </authorList>
    </citation>
    <scope>NUCLEOTIDE SEQUENCE [LARGE SCALE GENOMIC DNA]</scope>
    <source>
        <strain evidence="4">wild type</strain>
    </source>
</reference>
<reference evidence="5" key="1">
    <citation type="journal article" date="2002" name="Science">
        <title>The draft genome of Ciona intestinalis: insights into chordate and vertebrate origins.</title>
        <authorList>
            <person name="Dehal P."/>
            <person name="Satou Y."/>
            <person name="Campbell R.K."/>
            <person name="Chapman J."/>
            <person name="Degnan B."/>
            <person name="De Tomaso A."/>
            <person name="Davidson B."/>
            <person name="Di Gregorio A."/>
            <person name="Gelpke M."/>
            <person name="Goodstein D.M."/>
            <person name="Harafuji N."/>
            <person name="Hastings K.E."/>
            <person name="Ho I."/>
            <person name="Hotta K."/>
            <person name="Huang W."/>
            <person name="Kawashima T."/>
            <person name="Lemaire P."/>
            <person name="Martinez D."/>
            <person name="Meinertzhagen I.A."/>
            <person name="Necula S."/>
            <person name="Nonaka M."/>
            <person name="Putnam N."/>
            <person name="Rash S."/>
            <person name="Saiga H."/>
            <person name="Satake M."/>
            <person name="Terry A."/>
            <person name="Yamada L."/>
            <person name="Wang H.G."/>
            <person name="Awazu S."/>
            <person name="Azumi K."/>
            <person name="Boore J."/>
            <person name="Branno M."/>
            <person name="Chin-Bow S."/>
            <person name="DeSantis R."/>
            <person name="Doyle S."/>
            <person name="Francino P."/>
            <person name="Keys D.N."/>
            <person name="Haga S."/>
            <person name="Hayashi H."/>
            <person name="Hino K."/>
            <person name="Imai K.S."/>
            <person name="Inaba K."/>
            <person name="Kano S."/>
            <person name="Kobayashi K."/>
            <person name="Kobayashi M."/>
            <person name="Lee B.I."/>
            <person name="Makabe K.W."/>
            <person name="Manohar C."/>
            <person name="Matassi G."/>
            <person name="Medina M."/>
            <person name="Mochizuki Y."/>
            <person name="Mount S."/>
            <person name="Morishita T."/>
            <person name="Miura S."/>
            <person name="Nakayama A."/>
            <person name="Nishizaka S."/>
            <person name="Nomoto H."/>
            <person name="Ohta F."/>
            <person name="Oishi K."/>
            <person name="Rigoutsos I."/>
            <person name="Sano M."/>
            <person name="Sasaki A."/>
            <person name="Sasakura Y."/>
            <person name="Shoguchi E."/>
            <person name="Shin-i T."/>
            <person name="Spagnuolo A."/>
            <person name="Stainier D."/>
            <person name="Suzuki M.M."/>
            <person name="Tassy O."/>
            <person name="Takatori N."/>
            <person name="Tokuoka M."/>
            <person name="Yagi K."/>
            <person name="Yoshizaki F."/>
            <person name="Wada S."/>
            <person name="Zhang C."/>
            <person name="Hyatt P.D."/>
            <person name="Larimer F."/>
            <person name="Detter C."/>
            <person name="Doggett N."/>
            <person name="Glavina T."/>
            <person name="Hawkins T."/>
            <person name="Richardson P."/>
            <person name="Lucas S."/>
            <person name="Kohara Y."/>
            <person name="Levine M."/>
            <person name="Satoh N."/>
            <person name="Rokhsar D.S."/>
        </authorList>
    </citation>
    <scope>NUCLEOTIDE SEQUENCE [LARGE SCALE GENOMIC DNA]</scope>
</reference>
<comment type="similarity">
    <text evidence="1">Belongs to the THEM6 family.</text>
</comment>
<evidence type="ECO:0000256" key="1">
    <source>
        <dbReference type="ARBA" id="ARBA00038228"/>
    </source>
</evidence>
<keyword evidence="3" id="KW-0472">Membrane</keyword>
<dbReference type="PANTHER" id="PTHR12475:SF4">
    <property type="entry name" value="PROTEIN THEM6"/>
    <property type="match status" value="1"/>
</dbReference>
<dbReference type="SUPFAM" id="SSF54637">
    <property type="entry name" value="Thioesterase/thiol ester dehydrase-isomerase"/>
    <property type="match status" value="1"/>
</dbReference>
<dbReference type="HOGENOM" id="CLU_1626453_0_0_1"/>
<feature type="transmembrane region" description="Helical" evidence="3">
    <location>
        <begin position="39"/>
        <end position="62"/>
    </location>
</feature>
<dbReference type="InParanoid" id="H2XM18"/>
<evidence type="ECO:0000256" key="3">
    <source>
        <dbReference type="SAM" id="Phobius"/>
    </source>
</evidence>
<protein>
    <recommendedName>
        <fullName evidence="2">Protein THEM6</fullName>
    </recommendedName>
</protein>